<dbReference type="SUPFAM" id="SSF101386">
    <property type="entry name" value="all-alpha NTP pyrophosphatases"/>
    <property type="match status" value="2"/>
</dbReference>
<evidence type="ECO:0000256" key="4">
    <source>
        <dbReference type="ARBA" id="ARBA00074799"/>
    </source>
</evidence>
<evidence type="ECO:0000256" key="2">
    <source>
        <dbReference type="ARBA" id="ARBA00061115"/>
    </source>
</evidence>
<evidence type="ECO:0000259" key="5">
    <source>
        <dbReference type="Pfam" id="PF03819"/>
    </source>
</evidence>
<dbReference type="EMBL" id="VFIY01000004">
    <property type="protein sequence ID" value="TPD63044.1"/>
    <property type="molecule type" value="Genomic_DNA"/>
</dbReference>
<keyword evidence="6" id="KW-0378">Hydrolase</keyword>
<dbReference type="GO" id="GO:0006203">
    <property type="term" value="P:dGTP catabolic process"/>
    <property type="evidence" value="ECO:0007669"/>
    <property type="project" value="TreeGrafter"/>
</dbReference>
<dbReference type="CDD" id="cd11529">
    <property type="entry name" value="NTP-PPase_MazG_Cterm"/>
    <property type="match status" value="1"/>
</dbReference>
<accession>A0A501PSW5</accession>
<dbReference type="EC" id="3.6.1.8" evidence="3"/>
<dbReference type="AlphaFoldDB" id="A0A501PSW5"/>
<dbReference type="Proteomes" id="UP000319148">
    <property type="component" value="Unassembled WGS sequence"/>
</dbReference>
<dbReference type="PANTHER" id="PTHR30522">
    <property type="entry name" value="NUCLEOSIDE TRIPHOSPHATE PYROPHOSPHOHYDROLASE"/>
    <property type="match status" value="1"/>
</dbReference>
<dbReference type="GO" id="GO:0046047">
    <property type="term" value="P:TTP catabolic process"/>
    <property type="evidence" value="ECO:0007669"/>
    <property type="project" value="TreeGrafter"/>
</dbReference>
<evidence type="ECO:0000256" key="1">
    <source>
        <dbReference type="ARBA" id="ARBA00052141"/>
    </source>
</evidence>
<comment type="catalytic activity">
    <reaction evidence="1">
        <text>ATP + H2O = AMP + diphosphate + H(+)</text>
        <dbReference type="Rhea" id="RHEA:14245"/>
        <dbReference type="ChEBI" id="CHEBI:15377"/>
        <dbReference type="ChEBI" id="CHEBI:15378"/>
        <dbReference type="ChEBI" id="CHEBI:30616"/>
        <dbReference type="ChEBI" id="CHEBI:33019"/>
        <dbReference type="ChEBI" id="CHEBI:456215"/>
        <dbReference type="EC" id="3.6.1.8"/>
    </reaction>
</comment>
<proteinExistence type="inferred from homology"/>
<dbReference type="OrthoDB" id="9808939at2"/>
<dbReference type="InterPro" id="IPR048011">
    <property type="entry name" value="NTP-PPase_MazG-like_C"/>
</dbReference>
<dbReference type="Gene3D" id="1.10.287.1080">
    <property type="entry name" value="MazG-like"/>
    <property type="match status" value="2"/>
</dbReference>
<feature type="domain" description="NTP pyrophosphohydrolase MazG-like" evidence="5">
    <location>
        <begin position="29"/>
        <end position="102"/>
    </location>
</feature>
<evidence type="ECO:0000313" key="6">
    <source>
        <dbReference type="EMBL" id="TPD63044.1"/>
    </source>
</evidence>
<dbReference type="RefSeq" id="WP_139938294.1">
    <property type="nucleotide sequence ID" value="NZ_JBHSYP010000022.1"/>
</dbReference>
<organism evidence="6 7">
    <name type="scientific">Emcibacter nanhaiensis</name>
    <dbReference type="NCBI Taxonomy" id="1505037"/>
    <lineage>
        <taxon>Bacteria</taxon>
        <taxon>Pseudomonadati</taxon>
        <taxon>Pseudomonadota</taxon>
        <taxon>Alphaproteobacteria</taxon>
        <taxon>Emcibacterales</taxon>
        <taxon>Emcibacteraceae</taxon>
        <taxon>Emcibacter</taxon>
    </lineage>
</organism>
<dbReference type="Pfam" id="PF03819">
    <property type="entry name" value="MazG"/>
    <property type="match status" value="2"/>
</dbReference>
<dbReference type="GO" id="GO:0046061">
    <property type="term" value="P:dATP catabolic process"/>
    <property type="evidence" value="ECO:0007669"/>
    <property type="project" value="TreeGrafter"/>
</dbReference>
<dbReference type="NCBIfam" id="TIGR00444">
    <property type="entry name" value="mazG"/>
    <property type="match status" value="1"/>
</dbReference>
<dbReference type="InterPro" id="IPR011551">
    <property type="entry name" value="NTP_PyrPHydrolase_MazG"/>
</dbReference>
<dbReference type="FunFam" id="1.10.287.1080:FF:000001">
    <property type="entry name" value="Nucleoside triphosphate pyrophosphohydrolase"/>
    <property type="match status" value="1"/>
</dbReference>
<feature type="domain" description="NTP pyrophosphohydrolase MazG-like" evidence="5">
    <location>
        <begin position="170"/>
        <end position="234"/>
    </location>
</feature>
<dbReference type="GO" id="GO:0046052">
    <property type="term" value="P:UTP catabolic process"/>
    <property type="evidence" value="ECO:0007669"/>
    <property type="project" value="TreeGrafter"/>
</dbReference>
<dbReference type="GO" id="GO:0047693">
    <property type="term" value="F:ATP diphosphatase activity"/>
    <property type="evidence" value="ECO:0007669"/>
    <property type="project" value="UniProtKB-EC"/>
</dbReference>
<dbReference type="NCBIfam" id="NF007113">
    <property type="entry name" value="PRK09562.1"/>
    <property type="match status" value="1"/>
</dbReference>
<comment type="caution">
    <text evidence="6">The sequence shown here is derived from an EMBL/GenBank/DDBJ whole genome shotgun (WGS) entry which is preliminary data.</text>
</comment>
<dbReference type="InterPro" id="IPR048015">
    <property type="entry name" value="NTP-PPase_MazG-like_N"/>
</dbReference>
<name>A0A501PSW5_9PROT</name>
<keyword evidence="7" id="KW-1185">Reference proteome</keyword>
<dbReference type="CDD" id="cd11528">
    <property type="entry name" value="NTP-PPase_MazG_Nterm"/>
    <property type="match status" value="1"/>
</dbReference>
<sequence>MPSNTINDLLAIMARLRNPDQGCDWDKVQTYKTIAPYTIEEAYEVAEAIEHGDMDALKDELGDLLFQVVFHSRMAEEEGHFNFADVVEAISDKMIRRHPHVFADHKYDSVEEQGKAWEEMKAEERARKNEGKLESALDGVTWGLPALTRAVKLQKRAARVGFDWPQTAQVLDKLNEEMAELSAELVKSRETQDPELIAEEFGDMMFVYANLARHLKIDPETALRSANAKFERRFRKIEELLAAEGRKADDCDLEELDRYWDKTKALEKEKSETSGK</sequence>
<dbReference type="InterPro" id="IPR004518">
    <property type="entry name" value="MazG-like_dom"/>
</dbReference>
<dbReference type="GO" id="GO:0046081">
    <property type="term" value="P:dUTP catabolic process"/>
    <property type="evidence" value="ECO:0007669"/>
    <property type="project" value="TreeGrafter"/>
</dbReference>
<reference evidence="7" key="1">
    <citation type="submission" date="2019-06" db="EMBL/GenBank/DDBJ databases">
        <title>The complete genome of Emcibacter congregatus ZYLT.</title>
        <authorList>
            <person name="Zhao Z."/>
        </authorList>
    </citation>
    <scope>NUCLEOTIDE SEQUENCE [LARGE SCALE GENOMIC DNA]</scope>
    <source>
        <strain evidence="7">MCCC 1A06723</strain>
    </source>
</reference>
<evidence type="ECO:0000256" key="3">
    <source>
        <dbReference type="ARBA" id="ARBA00066372"/>
    </source>
</evidence>
<dbReference type="GO" id="GO:0046076">
    <property type="term" value="P:dTTP catabolic process"/>
    <property type="evidence" value="ECO:0007669"/>
    <property type="project" value="TreeGrafter"/>
</dbReference>
<evidence type="ECO:0000313" key="7">
    <source>
        <dbReference type="Proteomes" id="UP000319148"/>
    </source>
</evidence>
<gene>
    <name evidence="6" type="primary">mazG</name>
    <name evidence="6" type="ORF">FIV46_02905</name>
</gene>
<dbReference type="GO" id="GO:0006950">
    <property type="term" value="P:response to stress"/>
    <property type="evidence" value="ECO:0007669"/>
    <property type="project" value="UniProtKB-ARBA"/>
</dbReference>
<comment type="similarity">
    <text evidence="2">Belongs to the nucleoside triphosphate pyrophosphohydrolase family.</text>
</comment>
<dbReference type="PANTHER" id="PTHR30522:SF0">
    <property type="entry name" value="NUCLEOSIDE TRIPHOSPHATE PYROPHOSPHOHYDROLASE"/>
    <property type="match status" value="1"/>
</dbReference>
<dbReference type="FunFam" id="1.10.287.1080:FF:000003">
    <property type="entry name" value="Nucleoside triphosphate pyrophosphohydrolase"/>
    <property type="match status" value="1"/>
</dbReference>
<protein>
    <recommendedName>
        <fullName evidence="4">Nucleoside triphosphate pyrophosphohydrolase</fullName>
        <ecNumber evidence="3">3.6.1.8</ecNumber>
    </recommendedName>
</protein>